<dbReference type="Gene3D" id="3.40.50.1820">
    <property type="entry name" value="alpha/beta hydrolase"/>
    <property type="match status" value="1"/>
</dbReference>
<comment type="subcellular location">
    <subcellularLocation>
        <location evidence="1">Secreted</location>
    </subcellularLocation>
</comment>
<proteinExistence type="predicted"/>
<evidence type="ECO:0000259" key="8">
    <source>
        <dbReference type="Pfam" id="PF01738"/>
    </source>
</evidence>
<evidence type="ECO:0000256" key="1">
    <source>
        <dbReference type="ARBA" id="ARBA00004613"/>
    </source>
</evidence>
<keyword evidence="2" id="KW-0964">Secreted</keyword>
<evidence type="ECO:0000313" key="9">
    <source>
        <dbReference type="EMBL" id="MFC5454838.1"/>
    </source>
</evidence>
<keyword evidence="10" id="KW-1185">Reference proteome</keyword>
<dbReference type="GO" id="GO:0016787">
    <property type="term" value="F:hydrolase activity"/>
    <property type="evidence" value="ECO:0007669"/>
    <property type="project" value="UniProtKB-KW"/>
</dbReference>
<dbReference type="EMBL" id="JBHSMQ010000002">
    <property type="protein sequence ID" value="MFC5454838.1"/>
    <property type="molecule type" value="Genomic_DNA"/>
</dbReference>
<accession>A0ABW0KQ07</accession>
<organism evidence="9 10">
    <name type="scientific">Prosthecobacter fluviatilis</name>
    <dbReference type="NCBI Taxonomy" id="445931"/>
    <lineage>
        <taxon>Bacteria</taxon>
        <taxon>Pseudomonadati</taxon>
        <taxon>Verrucomicrobiota</taxon>
        <taxon>Verrucomicrobiia</taxon>
        <taxon>Verrucomicrobiales</taxon>
        <taxon>Verrucomicrobiaceae</taxon>
        <taxon>Prosthecobacter</taxon>
    </lineage>
</organism>
<evidence type="ECO:0000256" key="5">
    <source>
        <dbReference type="ARBA" id="ARBA00022801"/>
    </source>
</evidence>
<dbReference type="Proteomes" id="UP001596052">
    <property type="component" value="Unassembled WGS sequence"/>
</dbReference>
<dbReference type="InterPro" id="IPR029058">
    <property type="entry name" value="AB_hydrolase_fold"/>
</dbReference>
<evidence type="ECO:0000256" key="2">
    <source>
        <dbReference type="ARBA" id="ARBA00022525"/>
    </source>
</evidence>
<gene>
    <name evidence="9" type="ORF">ACFQDI_08245</name>
</gene>
<dbReference type="InterPro" id="IPR043595">
    <property type="entry name" value="FaeB/C/D"/>
</dbReference>
<dbReference type="RefSeq" id="WP_377165329.1">
    <property type="nucleotide sequence ID" value="NZ_JBHSMQ010000002.1"/>
</dbReference>
<dbReference type="SUPFAM" id="SSF53474">
    <property type="entry name" value="alpha/beta-Hydrolases"/>
    <property type="match status" value="1"/>
</dbReference>
<keyword evidence="5 9" id="KW-0378">Hydrolase</keyword>
<sequence length="270" mass="29693">MLRHLFHLLILLATITTGYAQLQLPQGISRLDITLGGVPRTGFIYTPTTARETPAPVIFVWHGHGGTALNAARSFAMHRHMPEAISVYLQGLNTPGQLTDPEGKKPGWQHAAGAQDDRDLKLFDAALAYLKEHYKVDTRRIFSTGHSNGGGFTYLLWQTRPDVLCAVAPSAAASIRLRDTPFKPKPCMHLAGTADPLVKFEWQQQAIARVKEINQCEPEGKPWAPNCTLYPSKAGTPLITFILPGGTHKFPEEAPPLIARFFKEQAAAVK</sequence>
<comment type="caution">
    <text evidence="9">The sequence shown here is derived from an EMBL/GenBank/DDBJ whole genome shotgun (WGS) entry which is preliminary data.</text>
</comment>
<keyword evidence="7" id="KW-0624">Polysaccharide degradation</keyword>
<dbReference type="PANTHER" id="PTHR38050">
    <property type="match status" value="1"/>
</dbReference>
<evidence type="ECO:0000256" key="3">
    <source>
        <dbReference type="ARBA" id="ARBA00022651"/>
    </source>
</evidence>
<evidence type="ECO:0000256" key="7">
    <source>
        <dbReference type="ARBA" id="ARBA00023326"/>
    </source>
</evidence>
<evidence type="ECO:0000256" key="6">
    <source>
        <dbReference type="ARBA" id="ARBA00023277"/>
    </source>
</evidence>
<dbReference type="PANTHER" id="PTHR38050:SF2">
    <property type="entry name" value="FERULOYL ESTERASE C-RELATED"/>
    <property type="match status" value="1"/>
</dbReference>
<keyword evidence="4" id="KW-0732">Signal</keyword>
<evidence type="ECO:0000256" key="4">
    <source>
        <dbReference type="ARBA" id="ARBA00022729"/>
    </source>
</evidence>
<reference evidence="10" key="1">
    <citation type="journal article" date="2019" name="Int. J. Syst. Evol. Microbiol.">
        <title>The Global Catalogue of Microorganisms (GCM) 10K type strain sequencing project: providing services to taxonomists for standard genome sequencing and annotation.</title>
        <authorList>
            <consortium name="The Broad Institute Genomics Platform"/>
            <consortium name="The Broad Institute Genome Sequencing Center for Infectious Disease"/>
            <person name="Wu L."/>
            <person name="Ma J."/>
        </authorList>
    </citation>
    <scope>NUCLEOTIDE SEQUENCE [LARGE SCALE GENOMIC DNA]</scope>
    <source>
        <strain evidence="10">CGMCC 4.1469</strain>
    </source>
</reference>
<keyword evidence="3" id="KW-0858">Xylan degradation</keyword>
<name>A0ABW0KQ07_9BACT</name>
<dbReference type="Pfam" id="PF01738">
    <property type="entry name" value="DLH"/>
    <property type="match status" value="1"/>
</dbReference>
<feature type="domain" description="Dienelactone hydrolase" evidence="8">
    <location>
        <begin position="42"/>
        <end position="206"/>
    </location>
</feature>
<evidence type="ECO:0000313" key="10">
    <source>
        <dbReference type="Proteomes" id="UP001596052"/>
    </source>
</evidence>
<keyword evidence="6" id="KW-0119">Carbohydrate metabolism</keyword>
<protein>
    <submittedName>
        <fullName evidence="9">Alpha/beta hydrolase family esterase</fullName>
    </submittedName>
</protein>
<dbReference type="InterPro" id="IPR002925">
    <property type="entry name" value="Dienelactn_hydro"/>
</dbReference>